<evidence type="ECO:0000256" key="1">
    <source>
        <dbReference type="ARBA" id="ARBA00010692"/>
    </source>
</evidence>
<dbReference type="OrthoDB" id="9803495at2"/>
<gene>
    <name evidence="4" type="ordered locus">Tery_3532</name>
</gene>
<feature type="transmembrane region" description="Helical" evidence="3">
    <location>
        <begin position="97"/>
        <end position="115"/>
    </location>
</feature>
<dbReference type="InterPro" id="IPR003784">
    <property type="entry name" value="BioY"/>
</dbReference>
<dbReference type="Gene3D" id="1.10.1760.20">
    <property type="match status" value="1"/>
</dbReference>
<dbReference type="Pfam" id="PF02632">
    <property type="entry name" value="BioY"/>
    <property type="match status" value="1"/>
</dbReference>
<proteinExistence type="inferred from homology"/>
<keyword evidence="2" id="KW-1003">Cell membrane</keyword>
<keyword evidence="2 3" id="KW-0472">Membrane</keyword>
<dbReference type="AlphaFoldDB" id="Q10YQ4"/>
<sequence>MTITIELLWAIAGLLLTIAATFLPASFASPVWIWEQQEVKTFSLEVTYQVGAVFFVGCLGGKNAAVISQIAYIFLGLTLLPVFTHGGGIDYFREPSFGYLLGFIPGAWICGNLAFQTDPKLELLAFNCLCGLFTVHLTGLAYLIIIYILGWKSIESLSLFDAIFRYSIVSLPGHLGIICAVAVIAYFLRRLLFY</sequence>
<dbReference type="GO" id="GO:0015225">
    <property type="term" value="F:biotin transmembrane transporter activity"/>
    <property type="evidence" value="ECO:0007669"/>
    <property type="project" value="UniProtKB-UniRule"/>
</dbReference>
<keyword evidence="2" id="KW-0813">Transport</keyword>
<feature type="transmembrane region" description="Helical" evidence="3">
    <location>
        <begin position="124"/>
        <end position="151"/>
    </location>
</feature>
<dbReference type="PANTHER" id="PTHR34295:SF1">
    <property type="entry name" value="BIOTIN TRANSPORTER BIOY"/>
    <property type="match status" value="1"/>
</dbReference>
<dbReference type="KEGG" id="ter:Tery_3532"/>
<dbReference type="HOGENOM" id="CLU_077931_4_0_3"/>
<keyword evidence="3" id="KW-0812">Transmembrane</keyword>
<feature type="transmembrane region" description="Helical" evidence="3">
    <location>
        <begin position="163"/>
        <end position="188"/>
    </location>
</feature>
<name>Q10YQ4_TRIEI</name>
<comment type="similarity">
    <text evidence="1 2">Belongs to the BioY family.</text>
</comment>
<dbReference type="RefSeq" id="WP_011612962.1">
    <property type="nucleotide sequence ID" value="NC_008312.1"/>
</dbReference>
<dbReference type="EMBL" id="CP000393">
    <property type="protein sequence ID" value="ABG52620.1"/>
    <property type="molecule type" value="Genomic_DNA"/>
</dbReference>
<feature type="transmembrane region" description="Helical" evidence="3">
    <location>
        <begin position="7"/>
        <end position="34"/>
    </location>
</feature>
<evidence type="ECO:0000313" key="4">
    <source>
        <dbReference type="EMBL" id="ABG52620.1"/>
    </source>
</evidence>
<organism evidence="4">
    <name type="scientific">Trichodesmium erythraeum (strain IMS101)</name>
    <dbReference type="NCBI Taxonomy" id="203124"/>
    <lineage>
        <taxon>Bacteria</taxon>
        <taxon>Bacillati</taxon>
        <taxon>Cyanobacteriota</taxon>
        <taxon>Cyanophyceae</taxon>
        <taxon>Oscillatoriophycideae</taxon>
        <taxon>Oscillatoriales</taxon>
        <taxon>Microcoleaceae</taxon>
        <taxon>Trichodesmium</taxon>
    </lineage>
</organism>
<reference evidence="4" key="1">
    <citation type="submission" date="2006-06" db="EMBL/GenBank/DDBJ databases">
        <title>Complete sequence of Trichodesmium erythraeum IMS101.</title>
        <authorList>
            <consortium name="US DOE Joint Genome Institute"/>
            <person name="Copeland A."/>
            <person name="Lucas S."/>
            <person name="Lapidus A."/>
            <person name="Barry K."/>
            <person name="Detter J.C."/>
            <person name="Glavina del Rio T."/>
            <person name="Hammon N."/>
            <person name="Israni S."/>
            <person name="Dalin E."/>
            <person name="Tice H."/>
            <person name="Pitluck S."/>
            <person name="Kiss H."/>
            <person name="Munk A.C."/>
            <person name="Brettin T."/>
            <person name="Bruce D."/>
            <person name="Han C."/>
            <person name="Tapia R."/>
            <person name="Gilna P."/>
            <person name="Schmutz J."/>
            <person name="Larimer F."/>
            <person name="Land M."/>
            <person name="Hauser L."/>
            <person name="Kyrpides N."/>
            <person name="Kim E."/>
            <person name="Richardson P."/>
        </authorList>
    </citation>
    <scope>NUCLEOTIDE SEQUENCE [LARGE SCALE GENOMIC DNA]</scope>
    <source>
        <strain evidence="4">IMS101</strain>
    </source>
</reference>
<comment type="subcellular location">
    <subcellularLocation>
        <location evidence="2">Cell membrane</location>
        <topology evidence="2">Multi-pass membrane protein</topology>
    </subcellularLocation>
</comment>
<dbReference type="eggNOG" id="COG1268">
    <property type="taxonomic scope" value="Bacteria"/>
</dbReference>
<feature type="transmembrane region" description="Helical" evidence="3">
    <location>
        <begin position="46"/>
        <end position="65"/>
    </location>
</feature>
<evidence type="ECO:0000256" key="2">
    <source>
        <dbReference type="PIRNR" id="PIRNR016661"/>
    </source>
</evidence>
<keyword evidence="3" id="KW-1133">Transmembrane helix</keyword>
<dbReference type="PANTHER" id="PTHR34295">
    <property type="entry name" value="BIOTIN TRANSPORTER BIOY"/>
    <property type="match status" value="1"/>
</dbReference>
<dbReference type="PIRSF" id="PIRSF016661">
    <property type="entry name" value="BioY"/>
    <property type="match status" value="1"/>
</dbReference>
<accession>Q10YQ4</accession>
<feature type="transmembrane region" description="Helical" evidence="3">
    <location>
        <begin position="72"/>
        <end position="91"/>
    </location>
</feature>
<dbReference type="STRING" id="203124.Tery_3532"/>
<dbReference type="GO" id="GO:0005886">
    <property type="term" value="C:plasma membrane"/>
    <property type="evidence" value="ECO:0007669"/>
    <property type="project" value="UniProtKB-SubCell"/>
</dbReference>
<protein>
    <recommendedName>
        <fullName evidence="2">Biotin transporter</fullName>
    </recommendedName>
</protein>
<evidence type="ECO:0000256" key="3">
    <source>
        <dbReference type="SAM" id="Phobius"/>
    </source>
</evidence>